<accession>A0A9X2KH36</accession>
<dbReference type="Pfam" id="PF07811">
    <property type="entry name" value="TadE"/>
    <property type="match status" value="1"/>
</dbReference>
<sequence>MAGIDGVSAVEFALFAPILFFALIATADLGLALNERMAIDHVLRAGAQTAMADPGEQRVIDVMTATATPNFPRSADPAVALDLVVSVSRYYACPEAPDVAVPASTSCAGSAPTYSFYQIGGKKTYSGWIIPDLNFGPQIQVQIR</sequence>
<organism evidence="3 4">
    <name type="scientific">Aurantimonas marianensis</name>
    <dbReference type="NCBI Taxonomy" id="2920428"/>
    <lineage>
        <taxon>Bacteria</taxon>
        <taxon>Pseudomonadati</taxon>
        <taxon>Pseudomonadota</taxon>
        <taxon>Alphaproteobacteria</taxon>
        <taxon>Hyphomicrobiales</taxon>
        <taxon>Aurantimonadaceae</taxon>
        <taxon>Aurantimonas</taxon>
    </lineage>
</organism>
<evidence type="ECO:0000259" key="2">
    <source>
        <dbReference type="Pfam" id="PF07811"/>
    </source>
</evidence>
<keyword evidence="1" id="KW-0472">Membrane</keyword>
<reference evidence="3" key="1">
    <citation type="submission" date="2022-03" db="EMBL/GenBank/DDBJ databases">
        <title>Aurantimonas Liuensis sp. Nov., isolated from the hadal seawater of the Mariana Trench.</title>
        <authorList>
            <person name="Liu R."/>
        </authorList>
    </citation>
    <scope>NUCLEOTIDE SEQUENCE</scope>
    <source>
        <strain evidence="3">LRZ36</strain>
    </source>
</reference>
<dbReference type="InterPro" id="IPR012495">
    <property type="entry name" value="TadE-like_dom"/>
</dbReference>
<keyword evidence="4" id="KW-1185">Reference proteome</keyword>
<feature type="domain" description="TadE-like" evidence="2">
    <location>
        <begin position="6"/>
        <end position="47"/>
    </location>
</feature>
<evidence type="ECO:0000256" key="1">
    <source>
        <dbReference type="SAM" id="Phobius"/>
    </source>
</evidence>
<dbReference type="Proteomes" id="UP001155220">
    <property type="component" value="Unassembled WGS sequence"/>
</dbReference>
<keyword evidence="1" id="KW-0812">Transmembrane</keyword>
<feature type="transmembrane region" description="Helical" evidence="1">
    <location>
        <begin position="12"/>
        <end position="34"/>
    </location>
</feature>
<evidence type="ECO:0000313" key="4">
    <source>
        <dbReference type="Proteomes" id="UP001155220"/>
    </source>
</evidence>
<dbReference type="EMBL" id="JALHBS010000128">
    <property type="protein sequence ID" value="MCP3057116.1"/>
    <property type="molecule type" value="Genomic_DNA"/>
</dbReference>
<dbReference type="AlphaFoldDB" id="A0A9X2KH36"/>
<proteinExistence type="predicted"/>
<comment type="caution">
    <text evidence="3">The sequence shown here is derived from an EMBL/GenBank/DDBJ whole genome shotgun (WGS) entry which is preliminary data.</text>
</comment>
<evidence type="ECO:0000313" key="3">
    <source>
        <dbReference type="EMBL" id="MCP3057116.1"/>
    </source>
</evidence>
<gene>
    <name evidence="3" type="ORF">MJ956_18510</name>
</gene>
<protein>
    <submittedName>
        <fullName evidence="3">Pilus assembly protein</fullName>
    </submittedName>
</protein>
<name>A0A9X2KH36_9HYPH</name>
<dbReference type="RefSeq" id="WP_253965896.1">
    <property type="nucleotide sequence ID" value="NZ_JALHBS010000128.1"/>
</dbReference>
<keyword evidence="1" id="KW-1133">Transmembrane helix</keyword>